<dbReference type="eggNOG" id="KOG1000">
    <property type="taxonomic scope" value="Eukaryota"/>
</dbReference>
<dbReference type="EMBL" id="KB932202">
    <property type="protein sequence ID" value="KCV72324.1"/>
    <property type="molecule type" value="Genomic_DNA"/>
</dbReference>
<dbReference type="InterPro" id="IPR027417">
    <property type="entry name" value="P-loop_NTPase"/>
</dbReference>
<dbReference type="GO" id="GO:0006281">
    <property type="term" value="P:DNA repair"/>
    <property type="evidence" value="ECO:0007669"/>
    <property type="project" value="TreeGrafter"/>
</dbReference>
<dbReference type="SMART" id="SM00490">
    <property type="entry name" value="HELICc"/>
    <property type="match status" value="1"/>
</dbReference>
<dbReference type="RefSeq" id="XP_009493902.1">
    <property type="nucleotide sequence ID" value="XM_009495627.1"/>
</dbReference>
<organism evidence="5">
    <name type="scientific">Fonticula alba</name>
    <name type="common">Slime mold</name>
    <dbReference type="NCBI Taxonomy" id="691883"/>
    <lineage>
        <taxon>Eukaryota</taxon>
        <taxon>Rotosphaerida</taxon>
        <taxon>Fonticulaceae</taxon>
        <taxon>Fonticula</taxon>
    </lineage>
</organism>
<evidence type="ECO:0000256" key="1">
    <source>
        <dbReference type="ARBA" id="ARBA00022801"/>
    </source>
</evidence>
<feature type="region of interest" description="Disordered" evidence="2">
    <location>
        <begin position="706"/>
        <end position="783"/>
    </location>
</feature>
<proteinExistence type="predicted"/>
<dbReference type="InterPro" id="IPR001650">
    <property type="entry name" value="Helicase_C-like"/>
</dbReference>
<dbReference type="OrthoDB" id="2801544at2759"/>
<keyword evidence="1" id="KW-0378">Hydrolase</keyword>
<feature type="region of interest" description="Disordered" evidence="2">
    <location>
        <begin position="1"/>
        <end position="122"/>
    </location>
</feature>
<feature type="domain" description="Helicase ATP-binding" evidence="3">
    <location>
        <begin position="272"/>
        <end position="433"/>
    </location>
</feature>
<feature type="compositionally biased region" description="Basic and acidic residues" evidence="2">
    <location>
        <begin position="1"/>
        <end position="16"/>
    </location>
</feature>
<feature type="compositionally biased region" description="Polar residues" evidence="2">
    <location>
        <begin position="740"/>
        <end position="756"/>
    </location>
</feature>
<dbReference type="PROSITE" id="PS51194">
    <property type="entry name" value="HELICASE_CTER"/>
    <property type="match status" value="1"/>
</dbReference>
<dbReference type="PANTHER" id="PTHR45766:SF6">
    <property type="entry name" value="SWI_SNF-RELATED MATRIX-ASSOCIATED ACTIN-DEPENDENT REGULATOR OF CHROMATIN SUBFAMILY A-LIKE PROTEIN 1"/>
    <property type="match status" value="1"/>
</dbReference>
<accession>A0A058ZD61</accession>
<evidence type="ECO:0000256" key="2">
    <source>
        <dbReference type="SAM" id="MobiDB-lite"/>
    </source>
</evidence>
<evidence type="ECO:0000259" key="3">
    <source>
        <dbReference type="PROSITE" id="PS51192"/>
    </source>
</evidence>
<feature type="domain" description="Helicase C-terminal" evidence="4">
    <location>
        <begin position="554"/>
        <end position="718"/>
    </location>
</feature>
<feature type="region of interest" description="Disordered" evidence="2">
    <location>
        <begin position="225"/>
        <end position="245"/>
    </location>
</feature>
<dbReference type="GO" id="GO:0005524">
    <property type="term" value="F:ATP binding"/>
    <property type="evidence" value="ECO:0007669"/>
    <property type="project" value="InterPro"/>
</dbReference>
<dbReference type="PANTHER" id="PTHR45766">
    <property type="entry name" value="DNA ANNEALING HELICASE AND ENDONUCLEASE ZRANB3 FAMILY MEMBER"/>
    <property type="match status" value="1"/>
</dbReference>
<dbReference type="Gene3D" id="3.40.50.10810">
    <property type="entry name" value="Tandem AAA-ATPase domain"/>
    <property type="match status" value="1"/>
</dbReference>
<dbReference type="CDD" id="cd18793">
    <property type="entry name" value="SF2_C_SNF"/>
    <property type="match status" value="1"/>
</dbReference>
<dbReference type="Pfam" id="PF00271">
    <property type="entry name" value="Helicase_C"/>
    <property type="match status" value="1"/>
</dbReference>
<evidence type="ECO:0008006" key="7">
    <source>
        <dbReference type="Google" id="ProtNLM"/>
    </source>
</evidence>
<dbReference type="PROSITE" id="PS51192">
    <property type="entry name" value="HELICASE_ATP_BIND_1"/>
    <property type="match status" value="1"/>
</dbReference>
<dbReference type="GeneID" id="20526444"/>
<feature type="region of interest" description="Disordered" evidence="2">
    <location>
        <begin position="843"/>
        <end position="883"/>
    </location>
</feature>
<feature type="compositionally biased region" description="Basic and acidic residues" evidence="2">
    <location>
        <begin position="862"/>
        <end position="883"/>
    </location>
</feature>
<evidence type="ECO:0000259" key="4">
    <source>
        <dbReference type="PROSITE" id="PS51194"/>
    </source>
</evidence>
<dbReference type="AlphaFoldDB" id="A0A058ZD61"/>
<sequence>MSTLEERKRIALERLRASQARQPGAVAGGQPARAGGTLPLGPASGGRDSAQSVASGPAAARPGSLMELFSYQPPQARPPAAPGPTLGLPPGASSAPTSMSTSTPLLAHASGPSGAVGPSGFRPGPMSAATAVASAPHAAPTAPPNTAEISLVNTGKSFLVTFASYSVSGNQVVTSLGGINKPPRQWSLPNQVYFECVSKLRKIPGMTVHQPPELTLTSYGLITNRAHPHGGQHNPQQDKDYKPDGESLSLTSLGIPAALAEALYPFQRDSVQYARLHHGRVLIADEMGLGKTIQALAIACLYQTEWPLLIVTGASIRGSWFNEVLKWLSPACVSPDLVKLVDPKFGKIDFSHHRVLIVSYALLTNHLEKALQAPRLGVVIIDESHLIKNNNAKRTRAILNLASRASRCILLSGTPSESGPWELFSQLQALHPHIGRSQQLFLDRYCIPHKAYMGKVSYRGVRHGDELSGLLRRLGLIRRFKSHILHELPPKTRHKIFVDCSSLTAEELDRLLESDSTRSSSKSAGKPPPRSSSDELSPEQMRLWRETAFRKLDGMKRHMTRLFQQSEPSFKLVLFAFQIKILAAFKIHTSEVLGLDYIHIDGATPNDRRTEYVNRFQHDPNCRVALLSITAANAGITLHASSHVAFAELYWNPGVLLQAEDRCHRIGQTRPVRVEYWLGSGSFDDQLWVKVNRKLQMLSKTGVGLSDGQTQLQVDGTRHSAQRQLRSGRSPPRAPGSGAHSKSSSDVMMTFLSSTKASRDSETEPGLVGTRHEEDSPADGPGLPFVHRAGSLIQQTYQADGDFQSQPMHGPIRSLEAASRTGSCAVLEGLVRQLDGLEAELESAFAEDSPSGTPCDGSPDAGIDRRPADLDEARVHKKPRASD</sequence>
<dbReference type="SMART" id="SM00487">
    <property type="entry name" value="DEXDc"/>
    <property type="match status" value="1"/>
</dbReference>
<feature type="compositionally biased region" description="Basic and acidic residues" evidence="2">
    <location>
        <begin position="236"/>
        <end position="245"/>
    </location>
</feature>
<dbReference type="InterPro" id="IPR014001">
    <property type="entry name" value="Helicase_ATP-bd"/>
</dbReference>
<dbReference type="OMA" id="TWANEIH"/>
<dbReference type="InterPro" id="IPR038718">
    <property type="entry name" value="SNF2-like_sf"/>
</dbReference>
<dbReference type="Proteomes" id="UP000030693">
    <property type="component" value="Unassembled WGS sequence"/>
</dbReference>
<dbReference type="InterPro" id="IPR049730">
    <property type="entry name" value="SNF2/RAD54-like_C"/>
</dbReference>
<feature type="compositionally biased region" description="Low complexity" evidence="2">
    <location>
        <begin position="83"/>
        <end position="120"/>
    </location>
</feature>
<dbReference type="SUPFAM" id="SSF52540">
    <property type="entry name" value="P-loop containing nucleoside triphosphate hydrolases"/>
    <property type="match status" value="2"/>
</dbReference>
<name>A0A058ZD61_FONAL</name>
<dbReference type="STRING" id="691883.A0A058ZD61"/>
<reference evidence="5" key="1">
    <citation type="submission" date="2013-04" db="EMBL/GenBank/DDBJ databases">
        <title>The Genome Sequence of Fonticula alba ATCC 38817.</title>
        <authorList>
            <consortium name="The Broad Institute Genomics Platform"/>
            <person name="Russ C."/>
            <person name="Cuomo C."/>
            <person name="Burger G."/>
            <person name="Gray M.W."/>
            <person name="Holland P.W.H."/>
            <person name="King N."/>
            <person name="Lang F.B.F."/>
            <person name="Roger A.J."/>
            <person name="Ruiz-Trillo I."/>
            <person name="Brown M."/>
            <person name="Walker B."/>
            <person name="Young S."/>
            <person name="Zeng Q."/>
            <person name="Gargeya S."/>
            <person name="Fitzgerald M."/>
            <person name="Haas B."/>
            <person name="Abouelleil A."/>
            <person name="Allen A.W."/>
            <person name="Alvarado L."/>
            <person name="Arachchi H.M."/>
            <person name="Berlin A.M."/>
            <person name="Chapman S.B."/>
            <person name="Gainer-Dewar J."/>
            <person name="Goldberg J."/>
            <person name="Griggs A."/>
            <person name="Gujja S."/>
            <person name="Hansen M."/>
            <person name="Howarth C."/>
            <person name="Imamovic A."/>
            <person name="Ireland A."/>
            <person name="Larimer J."/>
            <person name="McCowan C."/>
            <person name="Murphy C."/>
            <person name="Pearson M."/>
            <person name="Poon T.W."/>
            <person name="Priest M."/>
            <person name="Roberts A."/>
            <person name="Saif S."/>
            <person name="Shea T."/>
            <person name="Sisk P."/>
            <person name="Sykes S."/>
            <person name="Wortman J."/>
            <person name="Nusbaum C."/>
            <person name="Birren B."/>
        </authorList>
    </citation>
    <scope>NUCLEOTIDE SEQUENCE [LARGE SCALE GENOMIC DNA]</scope>
    <source>
        <strain evidence="5">ATCC 38817</strain>
    </source>
</reference>
<dbReference type="Gene3D" id="3.40.50.300">
    <property type="entry name" value="P-loop containing nucleotide triphosphate hydrolases"/>
    <property type="match status" value="1"/>
</dbReference>
<feature type="region of interest" description="Disordered" evidence="2">
    <location>
        <begin position="512"/>
        <end position="539"/>
    </location>
</feature>
<dbReference type="Pfam" id="PF00176">
    <property type="entry name" value="SNF2-rel_dom"/>
    <property type="match status" value="1"/>
</dbReference>
<protein>
    <recommendedName>
        <fullName evidence="7">SWI/SNF-related matrix-associated actin-dependent regulator of chromatin subfamily A-like protein 1</fullName>
    </recommendedName>
</protein>
<dbReference type="GO" id="GO:0016787">
    <property type="term" value="F:hydrolase activity"/>
    <property type="evidence" value="ECO:0007669"/>
    <property type="project" value="UniProtKB-KW"/>
</dbReference>
<dbReference type="GO" id="GO:0031297">
    <property type="term" value="P:replication fork processing"/>
    <property type="evidence" value="ECO:0007669"/>
    <property type="project" value="TreeGrafter"/>
</dbReference>
<keyword evidence="6" id="KW-1185">Reference proteome</keyword>
<dbReference type="InterPro" id="IPR000330">
    <property type="entry name" value="SNF2_N"/>
</dbReference>
<evidence type="ECO:0000313" key="6">
    <source>
        <dbReference type="Proteomes" id="UP000030693"/>
    </source>
</evidence>
<evidence type="ECO:0000313" key="5">
    <source>
        <dbReference type="EMBL" id="KCV72324.1"/>
    </source>
</evidence>
<gene>
    <name evidence="5" type="ORF">H696_01719</name>
</gene>
<dbReference type="GO" id="GO:0043596">
    <property type="term" value="C:nuclear replication fork"/>
    <property type="evidence" value="ECO:0007669"/>
    <property type="project" value="TreeGrafter"/>
</dbReference>